<keyword evidence="1" id="KW-0479">Metal-binding</keyword>
<keyword evidence="7" id="KW-0812">Transmembrane</keyword>
<dbReference type="FunFam" id="2.60.120.290:FF:000001">
    <property type="entry name" value="CUB and sushi domain-containing protein 3 isoform X1"/>
    <property type="match status" value="2"/>
</dbReference>
<dbReference type="CDD" id="cd00041">
    <property type="entry name" value="CUB"/>
    <property type="match status" value="2"/>
</dbReference>
<dbReference type="Pfam" id="PF22633">
    <property type="entry name" value="F5_F8_type_C_2"/>
    <property type="match status" value="1"/>
</dbReference>
<evidence type="ECO:0000256" key="6">
    <source>
        <dbReference type="SAM" id="MobiDB-lite"/>
    </source>
</evidence>
<dbReference type="FunFam" id="2.60.120.260:FF:000105">
    <property type="entry name" value="Sushi, von Willebrand factor type A, EGF and pentraxin domain-containing protein 1"/>
    <property type="match status" value="1"/>
</dbReference>
<evidence type="ECO:0000256" key="1">
    <source>
        <dbReference type="ARBA" id="ARBA00022723"/>
    </source>
</evidence>
<name>A0A9J7HG36_BRAFL</name>
<keyword evidence="2" id="KW-0677">Repeat</keyword>
<dbReference type="GeneID" id="118403027"/>
<accession>A0A9J7HG36</accession>
<dbReference type="InterPro" id="IPR006585">
    <property type="entry name" value="FTP1"/>
</dbReference>
<keyword evidence="4 5" id="KW-1015">Disulfide bond</keyword>
<comment type="caution">
    <text evidence="5">Lacks conserved residue(s) required for the propagation of feature annotation.</text>
</comment>
<protein>
    <submittedName>
        <fullName evidence="10">Deleted in malignant brain tumors 1 protein-like</fullName>
    </submittedName>
</protein>
<dbReference type="InterPro" id="IPR035914">
    <property type="entry name" value="Sperma_CUB_dom_sf"/>
</dbReference>
<feature type="domain" description="CUB" evidence="8">
    <location>
        <begin position="51"/>
        <end position="160"/>
    </location>
</feature>
<evidence type="ECO:0000256" key="5">
    <source>
        <dbReference type="PROSITE-ProRule" id="PRU00059"/>
    </source>
</evidence>
<evidence type="ECO:0000313" key="9">
    <source>
        <dbReference type="Proteomes" id="UP000001554"/>
    </source>
</evidence>
<feature type="compositionally biased region" description="Polar residues" evidence="6">
    <location>
        <begin position="457"/>
        <end position="489"/>
    </location>
</feature>
<dbReference type="KEGG" id="bfo:118403027"/>
<dbReference type="GO" id="GO:0046872">
    <property type="term" value="F:metal ion binding"/>
    <property type="evidence" value="ECO:0007669"/>
    <property type="project" value="UniProtKB-KW"/>
</dbReference>
<dbReference type="Gene3D" id="2.60.120.290">
    <property type="entry name" value="Spermadhesin, CUB domain"/>
    <property type="match status" value="2"/>
</dbReference>
<proteinExistence type="predicted"/>
<keyword evidence="3" id="KW-0106">Calcium</keyword>
<keyword evidence="7" id="KW-0472">Membrane</keyword>
<reference evidence="10" key="2">
    <citation type="submission" date="2025-08" db="UniProtKB">
        <authorList>
            <consortium name="RefSeq"/>
        </authorList>
    </citation>
    <scope>IDENTIFICATION</scope>
    <source>
        <strain evidence="10">S238N-H82</strain>
        <tissue evidence="10">Testes</tissue>
    </source>
</reference>
<evidence type="ECO:0000256" key="3">
    <source>
        <dbReference type="ARBA" id="ARBA00022837"/>
    </source>
</evidence>
<evidence type="ECO:0000259" key="8">
    <source>
        <dbReference type="PROSITE" id="PS01180"/>
    </source>
</evidence>
<feature type="transmembrane region" description="Helical" evidence="7">
    <location>
        <begin position="516"/>
        <end position="536"/>
    </location>
</feature>
<dbReference type="OrthoDB" id="547680at2759"/>
<feature type="compositionally biased region" description="Basic and acidic residues" evidence="6">
    <location>
        <begin position="562"/>
        <end position="571"/>
    </location>
</feature>
<dbReference type="PROSITE" id="PS01180">
    <property type="entry name" value="CUB"/>
    <property type="match status" value="2"/>
</dbReference>
<dbReference type="SUPFAM" id="SSF49785">
    <property type="entry name" value="Galactose-binding domain-like"/>
    <property type="match status" value="1"/>
</dbReference>
<feature type="region of interest" description="Disordered" evidence="6">
    <location>
        <begin position="547"/>
        <end position="571"/>
    </location>
</feature>
<dbReference type="RefSeq" id="XP_035657357.1">
    <property type="nucleotide sequence ID" value="XM_035801464.1"/>
</dbReference>
<sequence length="571" mass="61952">MSVTPITGTSNQLFLRFSSDESVVAQGFHFSYTATDTTETTIAPATSAPGCGGILAAPPGGTVTSPNYPGNYGNDETCEWTITVPEGSVVRLTFDSFSLETGYDYLMIYDGGSDGAPPLRRLTGYAIPDPITSTSNQMFVKFTSDYSSTAQGFQFSYTATGPTTTTSAPGCGGILTAPPGGTVTSPNYPNYYPNSATCEWKITVPEGSVVLLTFDSFQLDYGYDYLTIYDGGSDSAPRLQRLIGHLTPDPITSTSNQMFVRFTSDHSYTFQGFQFSYTATAAIYGSPSEEAVNVAQGKTAYQTSTKGYFRFWEREARLAVDGNTNGDWWGNSCTCTRTEDEDNPAWWVDLGQSYVINSVVIFNRLDCCSDRLNPFNIHIGGSSTVTSNPKCGGDHRIDLSQPSISVSCQGMTGRYVGVRLIGFPRVMSLCEVQVFSTGPITEVPTTLRHVTHRTNTEGRLQTTSMQSPSSAQPTQRPTHPGTTSHQTTWLAERETTTSIGTWYKDLLNPTVLIDNLAVACLGCAVGILATALLCCCGHRCTRQSRQVAQAPKEQDVEEPQDECDKTKEIQP</sequence>
<dbReference type="SUPFAM" id="SSF49854">
    <property type="entry name" value="Spermadhesin, CUB domain"/>
    <property type="match status" value="3"/>
</dbReference>
<keyword evidence="7" id="KW-1133">Transmembrane helix</keyword>
<keyword evidence="9" id="KW-1185">Reference proteome</keyword>
<feature type="disulfide bond" evidence="5">
    <location>
        <begin position="51"/>
        <end position="78"/>
    </location>
</feature>
<organism evidence="9 10">
    <name type="scientific">Branchiostoma floridae</name>
    <name type="common">Florida lancelet</name>
    <name type="synonym">Amphioxus</name>
    <dbReference type="NCBI Taxonomy" id="7739"/>
    <lineage>
        <taxon>Eukaryota</taxon>
        <taxon>Metazoa</taxon>
        <taxon>Chordata</taxon>
        <taxon>Cephalochordata</taxon>
        <taxon>Leptocardii</taxon>
        <taxon>Amphioxiformes</taxon>
        <taxon>Branchiostomatidae</taxon>
        <taxon>Branchiostoma</taxon>
    </lineage>
</organism>
<dbReference type="SMART" id="SM00607">
    <property type="entry name" value="FTP"/>
    <property type="match status" value="1"/>
</dbReference>
<evidence type="ECO:0000256" key="7">
    <source>
        <dbReference type="SAM" id="Phobius"/>
    </source>
</evidence>
<feature type="region of interest" description="Disordered" evidence="6">
    <location>
        <begin position="446"/>
        <end position="490"/>
    </location>
</feature>
<gene>
    <name evidence="10" type="primary">LOC118403027</name>
</gene>
<dbReference type="PANTHER" id="PTHR24251">
    <property type="entry name" value="OVOCHYMASE-RELATED"/>
    <property type="match status" value="1"/>
</dbReference>
<dbReference type="Gene3D" id="2.60.120.260">
    <property type="entry name" value="Galactose-binding domain-like"/>
    <property type="match status" value="1"/>
</dbReference>
<evidence type="ECO:0000256" key="2">
    <source>
        <dbReference type="ARBA" id="ARBA00022737"/>
    </source>
</evidence>
<dbReference type="Pfam" id="PF00431">
    <property type="entry name" value="CUB"/>
    <property type="match status" value="2"/>
</dbReference>
<feature type="disulfide bond" evidence="5">
    <location>
        <begin position="171"/>
        <end position="198"/>
    </location>
</feature>
<reference evidence="9" key="1">
    <citation type="journal article" date="2020" name="Nat. Ecol. Evol.">
        <title>Deeply conserved synteny resolves early events in vertebrate evolution.</title>
        <authorList>
            <person name="Simakov O."/>
            <person name="Marletaz F."/>
            <person name="Yue J.X."/>
            <person name="O'Connell B."/>
            <person name="Jenkins J."/>
            <person name="Brandt A."/>
            <person name="Calef R."/>
            <person name="Tung C.H."/>
            <person name="Huang T.K."/>
            <person name="Schmutz J."/>
            <person name="Satoh N."/>
            <person name="Yu J.K."/>
            <person name="Putnam N.H."/>
            <person name="Green R.E."/>
            <person name="Rokhsar D.S."/>
        </authorList>
    </citation>
    <scope>NUCLEOTIDE SEQUENCE [LARGE SCALE GENOMIC DNA]</scope>
    <source>
        <strain evidence="9">S238N-H82</strain>
    </source>
</reference>
<evidence type="ECO:0000256" key="4">
    <source>
        <dbReference type="ARBA" id="ARBA00023157"/>
    </source>
</evidence>
<dbReference type="AlphaFoldDB" id="A0A9J7HG36"/>
<feature type="domain" description="CUB" evidence="8">
    <location>
        <begin position="171"/>
        <end position="280"/>
    </location>
</feature>
<dbReference type="SMART" id="SM00042">
    <property type="entry name" value="CUB"/>
    <property type="match status" value="2"/>
</dbReference>
<dbReference type="Proteomes" id="UP000001554">
    <property type="component" value="Chromosome 16"/>
</dbReference>
<dbReference type="PANTHER" id="PTHR24251:SF52">
    <property type="entry name" value="CUB DOMAIN-CONTAINING PROTEIN"/>
    <property type="match status" value="1"/>
</dbReference>
<evidence type="ECO:0000313" key="10">
    <source>
        <dbReference type="RefSeq" id="XP_035657357.1"/>
    </source>
</evidence>
<dbReference type="InterPro" id="IPR000859">
    <property type="entry name" value="CUB_dom"/>
</dbReference>
<dbReference type="InterPro" id="IPR008979">
    <property type="entry name" value="Galactose-bd-like_sf"/>
</dbReference>